<dbReference type="GeneID" id="27345236"/>
<accession>A0A0D1ZQH3</accession>
<keyword evidence="2" id="KW-0472">Membrane</keyword>
<gene>
    <name evidence="3" type="ORF">PV07_06042</name>
</gene>
<evidence type="ECO:0008006" key="5">
    <source>
        <dbReference type="Google" id="ProtNLM"/>
    </source>
</evidence>
<dbReference type="RefSeq" id="XP_016250502.1">
    <property type="nucleotide sequence ID" value="XM_016392983.1"/>
</dbReference>
<feature type="region of interest" description="Disordered" evidence="1">
    <location>
        <begin position="362"/>
        <end position="436"/>
    </location>
</feature>
<evidence type="ECO:0000313" key="4">
    <source>
        <dbReference type="Proteomes" id="UP000054466"/>
    </source>
</evidence>
<feature type="region of interest" description="Disordered" evidence="1">
    <location>
        <begin position="231"/>
        <end position="250"/>
    </location>
</feature>
<feature type="compositionally biased region" description="Low complexity" evidence="1">
    <location>
        <begin position="149"/>
        <end position="185"/>
    </location>
</feature>
<feature type="compositionally biased region" description="Polar residues" evidence="1">
    <location>
        <begin position="235"/>
        <end position="244"/>
    </location>
</feature>
<dbReference type="Proteomes" id="UP000054466">
    <property type="component" value="Unassembled WGS sequence"/>
</dbReference>
<keyword evidence="2" id="KW-1133">Transmembrane helix</keyword>
<evidence type="ECO:0000256" key="2">
    <source>
        <dbReference type="SAM" id="Phobius"/>
    </source>
</evidence>
<evidence type="ECO:0000256" key="1">
    <source>
        <dbReference type="SAM" id="MobiDB-lite"/>
    </source>
</evidence>
<feature type="region of interest" description="Disordered" evidence="1">
    <location>
        <begin position="148"/>
        <end position="185"/>
    </location>
</feature>
<evidence type="ECO:0000313" key="3">
    <source>
        <dbReference type="EMBL" id="KIW30286.1"/>
    </source>
</evidence>
<dbReference type="VEuPathDB" id="FungiDB:PV07_06042"/>
<proteinExistence type="predicted"/>
<keyword evidence="2" id="KW-0812">Transmembrane</keyword>
<dbReference type="AlphaFoldDB" id="A0A0D1ZQH3"/>
<dbReference type="OrthoDB" id="5338512at2759"/>
<dbReference type="HOGENOM" id="CLU_035048_1_0_1"/>
<sequence>MKYHTRVCTVRTFLVASAIICTSSAFQIVPTPALFRRDGSSCSAVDPKLPNSFQCASGNNCVSLDNSSSALCCPESSSCDNIQTISCDVSSQNATANPTAGIFTTRLGDKLPQCGDKCCPFGYSCIQQPSGPSICSIIQSTSIVGKTDASSGNTSSSSSASSSATKSATSNTSTTSSTSTSSPSSVSVSAAQVEPQCNKFPIGVFLAGFFPGMFVGAFLMLAWVICSGRHRKPNSRNSSGSSIYKPTISDPIPLDASGGLRTDFLRKTTDRAKSMFSTKSSRNSQQPVPNHWKMPTPPVPNNIPVAPAGLPVTPDRRLAHEPSMESIKVYTPPAGSVQHPNPAAIAPLRGMAAQRFPPTIKNNMGSPFQSPPNNSGNGSNTANRMSSSLRNERGVSVFSGESEFSRENDGPTLTPARYNGGFNPTQRMRSDSREEISRPNTTFTEMLHEAGFPDPMQSPDQHTPAVPKIPEGYAGRNHRL</sequence>
<protein>
    <recommendedName>
        <fullName evidence="5">Mid2 domain-containing protein</fullName>
    </recommendedName>
</protein>
<keyword evidence="4" id="KW-1185">Reference proteome</keyword>
<reference evidence="3 4" key="1">
    <citation type="submission" date="2015-01" db="EMBL/GenBank/DDBJ databases">
        <title>The Genome Sequence of Cladophialophora immunda CBS83496.</title>
        <authorList>
            <consortium name="The Broad Institute Genomics Platform"/>
            <person name="Cuomo C."/>
            <person name="de Hoog S."/>
            <person name="Gorbushina A."/>
            <person name="Stielow B."/>
            <person name="Teixiera M."/>
            <person name="Abouelleil A."/>
            <person name="Chapman S.B."/>
            <person name="Priest M."/>
            <person name="Young S.K."/>
            <person name="Wortman J."/>
            <person name="Nusbaum C."/>
            <person name="Birren B."/>
        </authorList>
    </citation>
    <scope>NUCLEOTIDE SEQUENCE [LARGE SCALE GENOMIC DNA]</scope>
    <source>
        <strain evidence="3 4">CBS 83496</strain>
    </source>
</reference>
<feature type="region of interest" description="Disordered" evidence="1">
    <location>
        <begin position="450"/>
        <end position="480"/>
    </location>
</feature>
<dbReference type="EMBL" id="KN847042">
    <property type="protein sequence ID" value="KIW30286.1"/>
    <property type="molecule type" value="Genomic_DNA"/>
</dbReference>
<feature type="compositionally biased region" description="Low complexity" evidence="1">
    <location>
        <begin position="365"/>
        <end position="380"/>
    </location>
</feature>
<dbReference type="STRING" id="569365.A0A0D1ZQH3"/>
<name>A0A0D1ZQH3_9EURO</name>
<organism evidence="3 4">
    <name type="scientific">Cladophialophora immunda</name>
    <dbReference type="NCBI Taxonomy" id="569365"/>
    <lineage>
        <taxon>Eukaryota</taxon>
        <taxon>Fungi</taxon>
        <taxon>Dikarya</taxon>
        <taxon>Ascomycota</taxon>
        <taxon>Pezizomycotina</taxon>
        <taxon>Eurotiomycetes</taxon>
        <taxon>Chaetothyriomycetidae</taxon>
        <taxon>Chaetothyriales</taxon>
        <taxon>Herpotrichiellaceae</taxon>
        <taxon>Cladophialophora</taxon>
    </lineage>
</organism>
<feature type="transmembrane region" description="Helical" evidence="2">
    <location>
        <begin position="202"/>
        <end position="226"/>
    </location>
</feature>